<name>A0A6A5U2W6_9PLEO</name>
<dbReference type="OrthoDB" id="36970at2759"/>
<dbReference type="PANTHER" id="PTHR21248">
    <property type="entry name" value="CARDIOLIPIN SYNTHASE"/>
    <property type="match status" value="1"/>
</dbReference>
<dbReference type="GO" id="GO:0032049">
    <property type="term" value="P:cardiolipin biosynthetic process"/>
    <property type="evidence" value="ECO:0007669"/>
    <property type="project" value="UniProtKB-ARBA"/>
</dbReference>
<dbReference type="PANTHER" id="PTHR21248:SF22">
    <property type="entry name" value="PHOSPHOLIPASE D"/>
    <property type="match status" value="1"/>
</dbReference>
<accession>A0A6A5U2W6</accession>
<proteinExistence type="predicted"/>
<dbReference type="Proteomes" id="UP000800035">
    <property type="component" value="Unassembled WGS sequence"/>
</dbReference>
<dbReference type="InterPro" id="IPR025202">
    <property type="entry name" value="PLD-like_dom"/>
</dbReference>
<dbReference type="SMART" id="SM00155">
    <property type="entry name" value="PLDc"/>
    <property type="match status" value="2"/>
</dbReference>
<dbReference type="Gene3D" id="3.30.870.10">
    <property type="entry name" value="Endonuclease Chain A"/>
    <property type="match status" value="2"/>
</dbReference>
<keyword evidence="3" id="KW-1185">Reference proteome</keyword>
<organism evidence="2 3">
    <name type="scientific">Byssothecium circinans</name>
    <dbReference type="NCBI Taxonomy" id="147558"/>
    <lineage>
        <taxon>Eukaryota</taxon>
        <taxon>Fungi</taxon>
        <taxon>Dikarya</taxon>
        <taxon>Ascomycota</taxon>
        <taxon>Pezizomycotina</taxon>
        <taxon>Dothideomycetes</taxon>
        <taxon>Pleosporomycetidae</taxon>
        <taxon>Pleosporales</taxon>
        <taxon>Massarineae</taxon>
        <taxon>Massarinaceae</taxon>
        <taxon>Byssothecium</taxon>
    </lineage>
</organism>
<feature type="domain" description="PLD phosphodiesterase" evidence="1">
    <location>
        <begin position="520"/>
        <end position="547"/>
    </location>
</feature>
<reference evidence="2" key="1">
    <citation type="journal article" date="2020" name="Stud. Mycol.">
        <title>101 Dothideomycetes genomes: a test case for predicting lifestyles and emergence of pathogens.</title>
        <authorList>
            <person name="Haridas S."/>
            <person name="Albert R."/>
            <person name="Binder M."/>
            <person name="Bloem J."/>
            <person name="Labutti K."/>
            <person name="Salamov A."/>
            <person name="Andreopoulos B."/>
            <person name="Baker S."/>
            <person name="Barry K."/>
            <person name="Bills G."/>
            <person name="Bluhm B."/>
            <person name="Cannon C."/>
            <person name="Castanera R."/>
            <person name="Culley D."/>
            <person name="Daum C."/>
            <person name="Ezra D."/>
            <person name="Gonzalez J."/>
            <person name="Henrissat B."/>
            <person name="Kuo A."/>
            <person name="Liang C."/>
            <person name="Lipzen A."/>
            <person name="Lutzoni F."/>
            <person name="Magnuson J."/>
            <person name="Mondo S."/>
            <person name="Nolan M."/>
            <person name="Ohm R."/>
            <person name="Pangilinan J."/>
            <person name="Park H.-J."/>
            <person name="Ramirez L."/>
            <person name="Alfaro M."/>
            <person name="Sun H."/>
            <person name="Tritt A."/>
            <person name="Yoshinaga Y."/>
            <person name="Zwiers L.-H."/>
            <person name="Turgeon B."/>
            <person name="Goodwin S."/>
            <person name="Spatafora J."/>
            <person name="Crous P."/>
            <person name="Grigoriev I."/>
        </authorList>
    </citation>
    <scope>NUCLEOTIDE SEQUENCE</scope>
    <source>
        <strain evidence="2">CBS 675.92</strain>
    </source>
</reference>
<gene>
    <name evidence="2" type="ORF">CC80DRAFT_545582</name>
</gene>
<evidence type="ECO:0000313" key="3">
    <source>
        <dbReference type="Proteomes" id="UP000800035"/>
    </source>
</evidence>
<dbReference type="Pfam" id="PF13091">
    <property type="entry name" value="PLDc_2"/>
    <property type="match status" value="1"/>
</dbReference>
<evidence type="ECO:0000313" key="2">
    <source>
        <dbReference type="EMBL" id="KAF1959205.1"/>
    </source>
</evidence>
<evidence type="ECO:0000259" key="1">
    <source>
        <dbReference type="PROSITE" id="PS50035"/>
    </source>
</evidence>
<dbReference type="InterPro" id="IPR001736">
    <property type="entry name" value="PLipase_D/transphosphatidylase"/>
</dbReference>
<sequence>MNDALGPWFSTLRVPPVFTARSIYDTGTRYLQCHYFFLAVDFPLMLTNGASLQLSGGTFVTPDGDGSTLFRFTPLDENNYKQGYRVSSGGNYIAGVGTFQGKTCIKTTSNSQQADILKLRILPDSTFMIQNTTTLNALSQPIDQTGHGQADLDYELPGDRGVYSGVNQVFQLPTWSMRLMQMAYLPASVEFSLALAAGDSITDTPSAVVSVAPQDSSKAHSGYLMTVGGSKYVKYAGSGVSVSLVDDASQATPLCIVRHADSTLSFWHCMSNHVLTSNDGNTVVFTELNDDALVEPSWSVTEPLQHSHPALLRTAAGVSKLAATLGDTVHIKPIVSMLKRNLYGKKGITWNVSFNNALASDWWIATPNHPFVNYADFEMPVKDDRATNDFKLKGPISWGPCGQPLVLHAGHSRLIYEQMYKVMISADKFVDVMSLIRRDATPSGQFLAAFRNAVTYLSKKPTAQDITIRILFGMPGGDWGKPGVISGTGPYQPAGDVLQELVRDVQSSRMNVYIGYTTSTLAWNHAKMIAVDGVKALVGGHNMWDGAYLWGNPVQDTSMILSGLAATDAHQFADCMWDAQMKRYWAPLPVTTMSDYEAPSYNSNIKSFSMPDRVTNSGFKAVPPAYAFAKVIGERKDDPNRTSGSGIPMVSVAREQNDFAGSAASDKALIALLDSASTSIHISAQAMKNHYGFGDDWNEDFLKALARALVRQVSIKLFMSDATNEGSYQGDQPGNVMGQIQNRIEGKTPQEIQTLVTRLKVQSFPPSTFWGFSNGAPGCSNHAKVIVVDSRAASIGSQNYYPSSSAKMAEFTYIFEDITKATQLINGYFTPLAAWCVAAGPPPALPSSAPPRYTVTITGIYCQKISGGGLGRFSPDQVYLKGASGGKIWPTDNRFQVMNTNNAISSFNVALPSFTAWDNPATVAAYEWDWLSDDHLGDWEFKASDLQGKDMSSRYNMKGKMDSDTEASYYLYYTFQVT</sequence>
<dbReference type="GO" id="GO:0030572">
    <property type="term" value="F:phosphatidyltransferase activity"/>
    <property type="evidence" value="ECO:0007669"/>
    <property type="project" value="UniProtKB-ARBA"/>
</dbReference>
<protein>
    <recommendedName>
        <fullName evidence="1">PLD phosphodiesterase domain-containing protein</fullName>
    </recommendedName>
</protein>
<dbReference type="SUPFAM" id="SSF56024">
    <property type="entry name" value="Phospholipase D/nuclease"/>
    <property type="match status" value="2"/>
</dbReference>
<dbReference type="EMBL" id="ML976985">
    <property type="protein sequence ID" value="KAF1959205.1"/>
    <property type="molecule type" value="Genomic_DNA"/>
</dbReference>
<feature type="domain" description="PLD phosphodiesterase" evidence="1">
    <location>
        <begin position="781"/>
        <end position="804"/>
    </location>
</feature>
<dbReference type="AlphaFoldDB" id="A0A6A5U2W6"/>
<dbReference type="PROSITE" id="PS50035">
    <property type="entry name" value="PLD"/>
    <property type="match status" value="2"/>
</dbReference>